<name>A0ABY6TAL2_9CORY</name>
<dbReference type="Pfam" id="PF00293">
    <property type="entry name" value="NUDIX"/>
    <property type="match status" value="1"/>
</dbReference>
<comment type="similarity">
    <text evidence="1 3">Belongs to the Nudix hydrolase family.</text>
</comment>
<dbReference type="CDD" id="cd04690">
    <property type="entry name" value="NUDIX_Hydrolase"/>
    <property type="match status" value="1"/>
</dbReference>
<evidence type="ECO:0000313" key="5">
    <source>
        <dbReference type="EMBL" id="VEH71886.1"/>
    </source>
</evidence>
<dbReference type="InterPro" id="IPR020476">
    <property type="entry name" value="Nudix_hydrolase"/>
</dbReference>
<proteinExistence type="inferred from homology"/>
<dbReference type="InterPro" id="IPR000086">
    <property type="entry name" value="NUDIX_hydrolase_dom"/>
</dbReference>
<evidence type="ECO:0000259" key="4">
    <source>
        <dbReference type="PROSITE" id="PS51462"/>
    </source>
</evidence>
<sequence length="129" mass="13819">MIGAMIEVAAIVFRNSFGHVLGVRKASSTKFQLPGGKLEEGESPVQAAAREAEEEIGVRVRLPELTELGTFTAPAANEPGQTVRGHIFTYPRPVIAHAAAEIAETAWIDPADPQCELADLLRSEVFPAL</sequence>
<dbReference type="Gene3D" id="3.90.79.10">
    <property type="entry name" value="Nucleoside Triphosphate Pyrophosphohydrolase"/>
    <property type="match status" value="1"/>
</dbReference>
<evidence type="ECO:0000256" key="1">
    <source>
        <dbReference type="ARBA" id="ARBA00005582"/>
    </source>
</evidence>
<organism evidence="5 6">
    <name type="scientific">Corynebacterium segmentosum</name>
    <dbReference type="NCBI Taxonomy" id="43990"/>
    <lineage>
        <taxon>Bacteria</taxon>
        <taxon>Bacillati</taxon>
        <taxon>Actinomycetota</taxon>
        <taxon>Actinomycetes</taxon>
        <taxon>Mycobacteriales</taxon>
        <taxon>Corynebacteriaceae</taxon>
        <taxon>Corynebacterium</taxon>
    </lineage>
</organism>
<dbReference type="Proteomes" id="UP000280707">
    <property type="component" value="Chromosome"/>
</dbReference>
<reference evidence="5 6" key="1">
    <citation type="submission" date="2018-12" db="EMBL/GenBank/DDBJ databases">
        <authorList>
            <consortium name="Pathogen Informatics"/>
        </authorList>
    </citation>
    <scope>NUCLEOTIDE SEQUENCE [LARGE SCALE GENOMIC DNA]</scope>
    <source>
        <strain evidence="5 6">NCTC934</strain>
    </source>
</reference>
<dbReference type="SUPFAM" id="SSF55811">
    <property type="entry name" value="Nudix"/>
    <property type="match status" value="1"/>
</dbReference>
<keyword evidence="2 3" id="KW-0378">Hydrolase</keyword>
<feature type="domain" description="Nudix hydrolase" evidence="4">
    <location>
        <begin position="3"/>
        <end position="129"/>
    </location>
</feature>
<keyword evidence="6" id="KW-1185">Reference proteome</keyword>
<protein>
    <submittedName>
        <fullName evidence="5">NUDIX protein</fullName>
        <ecNumber evidence="5">3.6.1.55</ecNumber>
    </submittedName>
</protein>
<dbReference type="EMBL" id="LR134408">
    <property type="protein sequence ID" value="VEH71886.1"/>
    <property type="molecule type" value="Genomic_DNA"/>
</dbReference>
<dbReference type="EC" id="3.6.1.55" evidence="5"/>
<evidence type="ECO:0000256" key="3">
    <source>
        <dbReference type="RuleBase" id="RU003476"/>
    </source>
</evidence>
<dbReference type="InterPro" id="IPR020084">
    <property type="entry name" value="NUDIX_hydrolase_CS"/>
</dbReference>
<evidence type="ECO:0000256" key="2">
    <source>
        <dbReference type="ARBA" id="ARBA00022801"/>
    </source>
</evidence>
<evidence type="ECO:0000313" key="6">
    <source>
        <dbReference type="Proteomes" id="UP000280707"/>
    </source>
</evidence>
<dbReference type="PROSITE" id="PS51462">
    <property type="entry name" value="NUDIX"/>
    <property type="match status" value="1"/>
</dbReference>
<dbReference type="PANTHER" id="PTHR43736">
    <property type="entry name" value="ADP-RIBOSE PYROPHOSPHATASE"/>
    <property type="match status" value="1"/>
</dbReference>
<dbReference type="PROSITE" id="PS00893">
    <property type="entry name" value="NUDIX_BOX"/>
    <property type="match status" value="1"/>
</dbReference>
<accession>A0ABY6TAL2</accession>
<gene>
    <name evidence="5" type="primary">utp2</name>
    <name evidence="5" type="ORF">NCTC934_00139</name>
</gene>
<dbReference type="InterPro" id="IPR015797">
    <property type="entry name" value="NUDIX_hydrolase-like_dom_sf"/>
</dbReference>
<dbReference type="GO" id="GO:0035539">
    <property type="term" value="F:8-oxo-7,8-dihydrodeoxyguanosine triphosphate pyrophosphatase activity"/>
    <property type="evidence" value="ECO:0007669"/>
    <property type="project" value="UniProtKB-EC"/>
</dbReference>
<dbReference type="PRINTS" id="PR00502">
    <property type="entry name" value="NUDIXFAMILY"/>
</dbReference>
<dbReference type="PANTHER" id="PTHR43736:SF1">
    <property type="entry name" value="DIHYDRONEOPTERIN TRIPHOSPHATE DIPHOSPHATASE"/>
    <property type="match status" value="1"/>
</dbReference>